<feature type="compositionally biased region" description="Basic and acidic residues" evidence="9">
    <location>
        <begin position="20"/>
        <end position="30"/>
    </location>
</feature>
<dbReference type="PROSITE" id="PS50893">
    <property type="entry name" value="ABC_TRANSPORTER_2"/>
    <property type="match status" value="2"/>
</dbReference>
<gene>
    <name evidence="13" type="ORF">C8A04DRAFT_24260</name>
</gene>
<feature type="compositionally biased region" description="Basic and acidic residues" evidence="9">
    <location>
        <begin position="1"/>
        <end position="11"/>
    </location>
</feature>
<dbReference type="GeneID" id="87815666"/>
<keyword evidence="8 10" id="KW-0472">Membrane</keyword>
<keyword evidence="5" id="KW-0547">Nucleotide-binding</keyword>
<dbReference type="GO" id="GO:0016887">
    <property type="term" value="F:ATP hydrolysis activity"/>
    <property type="evidence" value="ECO:0007669"/>
    <property type="project" value="InterPro"/>
</dbReference>
<feature type="transmembrane region" description="Helical" evidence="10">
    <location>
        <begin position="238"/>
        <end position="259"/>
    </location>
</feature>
<dbReference type="Gene3D" id="1.20.1560.10">
    <property type="entry name" value="ABC transporter type 1, transmembrane domain"/>
    <property type="match status" value="1"/>
</dbReference>
<feature type="transmembrane region" description="Helical" evidence="10">
    <location>
        <begin position="321"/>
        <end position="340"/>
    </location>
</feature>
<evidence type="ECO:0000256" key="4">
    <source>
        <dbReference type="ARBA" id="ARBA00022692"/>
    </source>
</evidence>
<feature type="transmembrane region" description="Helical" evidence="10">
    <location>
        <begin position="904"/>
        <end position="927"/>
    </location>
</feature>
<comment type="subcellular location">
    <subcellularLocation>
        <location evidence="1">Membrane</location>
        <topology evidence="1">Multi-pass membrane protein</topology>
    </subcellularLocation>
</comment>
<dbReference type="Proteomes" id="UP001302676">
    <property type="component" value="Unassembled WGS sequence"/>
</dbReference>
<dbReference type="SMART" id="SM00382">
    <property type="entry name" value="AAA"/>
    <property type="match status" value="2"/>
</dbReference>
<dbReference type="FunFam" id="1.20.1560.10:FF:000057">
    <property type="entry name" value="ABC multidrug transporter SitT"/>
    <property type="match status" value="1"/>
</dbReference>
<dbReference type="GO" id="GO:0090374">
    <property type="term" value="P:oligopeptide export from mitochondrion"/>
    <property type="evidence" value="ECO:0007669"/>
    <property type="project" value="TreeGrafter"/>
</dbReference>
<dbReference type="Pfam" id="PF00664">
    <property type="entry name" value="ABC_membrane"/>
    <property type="match status" value="2"/>
</dbReference>
<keyword evidence="13" id="KW-0378">Hydrolase</keyword>
<dbReference type="CDD" id="cd03249">
    <property type="entry name" value="ABC_MTABC3_MDL1_MDL2"/>
    <property type="match status" value="1"/>
</dbReference>
<dbReference type="SUPFAM" id="SSF90123">
    <property type="entry name" value="ABC transporter transmembrane region"/>
    <property type="match status" value="2"/>
</dbReference>
<organism evidence="13 14">
    <name type="scientific">Dichotomopilus funicola</name>
    <dbReference type="NCBI Taxonomy" id="1934379"/>
    <lineage>
        <taxon>Eukaryota</taxon>
        <taxon>Fungi</taxon>
        <taxon>Dikarya</taxon>
        <taxon>Ascomycota</taxon>
        <taxon>Pezizomycotina</taxon>
        <taxon>Sordariomycetes</taxon>
        <taxon>Sordariomycetidae</taxon>
        <taxon>Sordariales</taxon>
        <taxon>Chaetomiaceae</taxon>
        <taxon>Dichotomopilus</taxon>
    </lineage>
</organism>
<evidence type="ECO:0000256" key="1">
    <source>
        <dbReference type="ARBA" id="ARBA00004141"/>
    </source>
</evidence>
<feature type="transmembrane region" description="Helical" evidence="10">
    <location>
        <begin position="136"/>
        <end position="154"/>
    </location>
</feature>
<evidence type="ECO:0000256" key="3">
    <source>
        <dbReference type="ARBA" id="ARBA00022448"/>
    </source>
</evidence>
<dbReference type="PANTHER" id="PTHR43394:SF18">
    <property type="entry name" value="ABC TRANSPORTER B FAMILY MEMBER 11-LIKE"/>
    <property type="match status" value="1"/>
</dbReference>
<dbReference type="InterPro" id="IPR027417">
    <property type="entry name" value="P-loop_NTPase"/>
</dbReference>
<protein>
    <submittedName>
        <fullName evidence="13">P-loop containing nucleoside triphosphate hydrolase protein</fullName>
    </submittedName>
</protein>
<evidence type="ECO:0000256" key="2">
    <source>
        <dbReference type="ARBA" id="ARBA00007577"/>
    </source>
</evidence>
<feature type="transmembrane region" description="Helical" evidence="10">
    <location>
        <begin position="830"/>
        <end position="852"/>
    </location>
</feature>
<feature type="domain" description="ABC transporter" evidence="11">
    <location>
        <begin position="1115"/>
        <end position="1352"/>
    </location>
</feature>
<evidence type="ECO:0000256" key="10">
    <source>
        <dbReference type="SAM" id="Phobius"/>
    </source>
</evidence>
<dbReference type="Pfam" id="PF00005">
    <property type="entry name" value="ABC_tran"/>
    <property type="match status" value="2"/>
</dbReference>
<evidence type="ECO:0000256" key="8">
    <source>
        <dbReference type="ARBA" id="ARBA00023136"/>
    </source>
</evidence>
<feature type="compositionally biased region" description="Basic and acidic residues" evidence="9">
    <location>
        <begin position="57"/>
        <end position="66"/>
    </location>
</feature>
<feature type="transmembrane region" description="Helical" evidence="10">
    <location>
        <begin position="785"/>
        <end position="810"/>
    </location>
</feature>
<comment type="caution">
    <text evidence="13">The sequence shown here is derived from an EMBL/GenBank/DDBJ whole genome shotgun (WGS) entry which is preliminary data.</text>
</comment>
<accession>A0AAN6ZR11</accession>
<reference evidence="13" key="2">
    <citation type="submission" date="2023-05" db="EMBL/GenBank/DDBJ databases">
        <authorList>
            <consortium name="Lawrence Berkeley National Laboratory"/>
            <person name="Steindorff A."/>
            <person name="Hensen N."/>
            <person name="Bonometti L."/>
            <person name="Westerberg I."/>
            <person name="Brannstrom I.O."/>
            <person name="Guillou S."/>
            <person name="Cros-Aarteil S."/>
            <person name="Calhoun S."/>
            <person name="Haridas S."/>
            <person name="Kuo A."/>
            <person name="Mondo S."/>
            <person name="Pangilinan J."/>
            <person name="Riley R."/>
            <person name="Labutti K."/>
            <person name="Andreopoulos B."/>
            <person name="Lipzen A."/>
            <person name="Chen C."/>
            <person name="Yanf M."/>
            <person name="Daum C."/>
            <person name="Ng V."/>
            <person name="Clum A."/>
            <person name="Ohm R."/>
            <person name="Martin F."/>
            <person name="Silar P."/>
            <person name="Natvig D."/>
            <person name="Lalanne C."/>
            <person name="Gautier V."/>
            <person name="Ament-Velasquez S.L."/>
            <person name="Kruys A."/>
            <person name="Hutchinson M.I."/>
            <person name="Powell A.J."/>
            <person name="Barry K."/>
            <person name="Miller A.N."/>
            <person name="Grigoriev I.V."/>
            <person name="Debuchy R."/>
            <person name="Gladieux P."/>
            <person name="Thoren M.H."/>
            <person name="Johannesson H."/>
        </authorList>
    </citation>
    <scope>NUCLEOTIDE SEQUENCE</scope>
    <source>
        <strain evidence="13">CBS 141.50</strain>
    </source>
</reference>
<evidence type="ECO:0000259" key="11">
    <source>
        <dbReference type="PROSITE" id="PS50893"/>
    </source>
</evidence>
<reference evidence="13" key="1">
    <citation type="journal article" date="2023" name="Mol. Phylogenet. Evol.">
        <title>Genome-scale phylogeny and comparative genomics of the fungal order Sordariales.</title>
        <authorList>
            <person name="Hensen N."/>
            <person name="Bonometti L."/>
            <person name="Westerberg I."/>
            <person name="Brannstrom I.O."/>
            <person name="Guillou S."/>
            <person name="Cros-Aarteil S."/>
            <person name="Calhoun S."/>
            <person name="Haridas S."/>
            <person name="Kuo A."/>
            <person name="Mondo S."/>
            <person name="Pangilinan J."/>
            <person name="Riley R."/>
            <person name="LaButti K."/>
            <person name="Andreopoulos B."/>
            <person name="Lipzen A."/>
            <person name="Chen C."/>
            <person name="Yan M."/>
            <person name="Daum C."/>
            <person name="Ng V."/>
            <person name="Clum A."/>
            <person name="Steindorff A."/>
            <person name="Ohm R.A."/>
            <person name="Martin F."/>
            <person name="Silar P."/>
            <person name="Natvig D.O."/>
            <person name="Lalanne C."/>
            <person name="Gautier V."/>
            <person name="Ament-Velasquez S.L."/>
            <person name="Kruys A."/>
            <person name="Hutchinson M.I."/>
            <person name="Powell A.J."/>
            <person name="Barry K."/>
            <person name="Miller A.N."/>
            <person name="Grigoriev I.V."/>
            <person name="Debuchy R."/>
            <person name="Gladieux P."/>
            <person name="Hiltunen Thoren M."/>
            <person name="Johannesson H."/>
        </authorList>
    </citation>
    <scope>NUCLEOTIDE SEQUENCE</scope>
    <source>
        <strain evidence="13">CBS 141.50</strain>
    </source>
</reference>
<keyword evidence="3" id="KW-0813">Transport</keyword>
<dbReference type="InterPro" id="IPR017871">
    <property type="entry name" value="ABC_transporter-like_CS"/>
</dbReference>
<dbReference type="SUPFAM" id="SSF52540">
    <property type="entry name" value="P-loop containing nucleoside triphosphate hydrolases"/>
    <property type="match status" value="3"/>
</dbReference>
<feature type="domain" description="ABC transmembrane type-1" evidence="12">
    <location>
        <begin position="88"/>
        <end position="380"/>
    </location>
</feature>
<dbReference type="GO" id="GO:0005524">
    <property type="term" value="F:ATP binding"/>
    <property type="evidence" value="ECO:0007669"/>
    <property type="project" value="UniProtKB-KW"/>
</dbReference>
<evidence type="ECO:0000313" key="14">
    <source>
        <dbReference type="Proteomes" id="UP001302676"/>
    </source>
</evidence>
<evidence type="ECO:0000313" key="13">
    <source>
        <dbReference type="EMBL" id="KAK4147712.1"/>
    </source>
</evidence>
<keyword evidence="14" id="KW-1185">Reference proteome</keyword>
<dbReference type="InterPro" id="IPR003593">
    <property type="entry name" value="AAA+_ATPase"/>
</dbReference>
<dbReference type="PANTHER" id="PTHR43394">
    <property type="entry name" value="ATP-DEPENDENT PERMEASE MDL1, MITOCHONDRIAL"/>
    <property type="match status" value="1"/>
</dbReference>
<dbReference type="InterPro" id="IPR003439">
    <property type="entry name" value="ABC_transporter-like_ATP-bd"/>
</dbReference>
<keyword evidence="6" id="KW-0067">ATP-binding</keyword>
<feature type="compositionally biased region" description="Acidic residues" evidence="9">
    <location>
        <begin position="502"/>
        <end position="512"/>
    </location>
</feature>
<feature type="transmembrane region" description="Helical" evidence="10">
    <location>
        <begin position="346"/>
        <end position="366"/>
    </location>
</feature>
<keyword evidence="7 10" id="KW-1133">Transmembrane helix</keyword>
<dbReference type="InterPro" id="IPR036640">
    <property type="entry name" value="ABC1_TM_sf"/>
</dbReference>
<feature type="transmembrane region" description="Helical" evidence="10">
    <location>
        <begin position="212"/>
        <end position="232"/>
    </location>
</feature>
<dbReference type="CDD" id="cd18578">
    <property type="entry name" value="ABC_6TM_Pgp_ABCB1_D2_like"/>
    <property type="match status" value="1"/>
</dbReference>
<feature type="region of interest" description="Disordered" evidence="9">
    <location>
        <begin position="484"/>
        <end position="512"/>
    </location>
</feature>
<feature type="transmembrane region" description="Helical" evidence="10">
    <location>
        <begin position="933"/>
        <end position="953"/>
    </location>
</feature>
<feature type="region of interest" description="Disordered" evidence="9">
    <location>
        <begin position="1"/>
        <end position="66"/>
    </location>
</feature>
<dbReference type="PROSITE" id="PS50929">
    <property type="entry name" value="ABC_TM1F"/>
    <property type="match status" value="2"/>
</dbReference>
<comment type="similarity">
    <text evidence="2">Belongs to the ABC transporter superfamily. ABCB family. Multidrug resistance exporter (TC 3.A.1.201) subfamily.</text>
</comment>
<feature type="domain" description="ABC transporter" evidence="11">
    <location>
        <begin position="413"/>
        <end position="719"/>
    </location>
</feature>
<proteinExistence type="inferred from homology"/>
<evidence type="ECO:0000256" key="9">
    <source>
        <dbReference type="SAM" id="MobiDB-lite"/>
    </source>
</evidence>
<keyword evidence="4 10" id="KW-0812">Transmembrane</keyword>
<dbReference type="GO" id="GO:0015421">
    <property type="term" value="F:ABC-type oligopeptide transporter activity"/>
    <property type="evidence" value="ECO:0007669"/>
    <property type="project" value="TreeGrafter"/>
</dbReference>
<evidence type="ECO:0000256" key="7">
    <source>
        <dbReference type="ARBA" id="ARBA00022989"/>
    </source>
</evidence>
<evidence type="ECO:0000259" key="12">
    <source>
        <dbReference type="PROSITE" id="PS50929"/>
    </source>
</evidence>
<feature type="transmembrane region" description="Helical" evidence="10">
    <location>
        <begin position="84"/>
        <end position="108"/>
    </location>
</feature>
<name>A0AAN6ZR11_9PEZI</name>
<feature type="domain" description="ABC transmembrane type-1" evidence="12">
    <location>
        <begin position="789"/>
        <end position="1077"/>
    </location>
</feature>
<evidence type="ECO:0000256" key="5">
    <source>
        <dbReference type="ARBA" id="ARBA00022741"/>
    </source>
</evidence>
<dbReference type="InterPro" id="IPR039421">
    <property type="entry name" value="Type_1_exporter"/>
</dbReference>
<dbReference type="RefSeq" id="XP_062641083.1">
    <property type="nucleotide sequence ID" value="XM_062779053.1"/>
</dbReference>
<dbReference type="PROSITE" id="PS00211">
    <property type="entry name" value="ABC_TRANSPORTER_1"/>
    <property type="match status" value="2"/>
</dbReference>
<dbReference type="CDD" id="cd18577">
    <property type="entry name" value="ABC_6TM_Pgp_ABCB1_D1_like"/>
    <property type="match status" value="1"/>
</dbReference>
<dbReference type="Gene3D" id="3.40.50.300">
    <property type="entry name" value="P-loop containing nucleotide triphosphate hydrolases"/>
    <property type="match status" value="2"/>
</dbReference>
<evidence type="ECO:0000256" key="6">
    <source>
        <dbReference type="ARBA" id="ARBA00022840"/>
    </source>
</evidence>
<dbReference type="FunFam" id="3.40.50.300:FF:000913">
    <property type="entry name" value="ABC multidrug transporter SitT"/>
    <property type="match status" value="1"/>
</dbReference>
<sequence length="1357" mass="148193">MGDDNTEKVDKAAANPPTDVKADLDDKKPATVDGDDNNNDSSNNNDKAEENNNGSAKDPKARPEREATPGDYFRVFTYATKWDFLMMVAAALASIGAGTTLPLMNVVFGGLVGNFTNFSTPNAQQASEFSSEVNRLSLYIFALFIARFGLNYINKFCFRMIGIRMSAAIRLHYLQSLFGQTVHVLDSMPSGSAASTITSTANTLQLGISEKLGTFLEFTATIVTAIIVAFTYSWSLTLVTASVILFISLVLSILLPFIIKGQTRLTRADAKGTSVATEAFGTIRMIMACNAEERMSQRYAGWVVKAKDAVQFVSPFMSLQFGAVFFGLYGAFALAFWFGMKSYLEGRLGGIGTIIVVLMSVMLMVISLERISTPLIAVSKAMVAAAEFFAVIDAPKPNVGTLKAPDVAADQDIVFEDVHFAYPSRPSKKVLDGLTLRFGANLNTAIVGPSGSGKSTIVGLIEGWYTLHDQYVIAKAVAKDQEKVKKEKEKQKKKNKNRNGDDKDEEEEDDDPAAVEALEAQDLGPAVELKGSISTCGKELTDIDIKWWRSQIGLVQQEPFLFNDTIFNNVASGLIGTQWEKESDEVKRQLVKEACAESFADEFVDRLPDGYDTQVGDSGAKLSGGQRQRIAIARSIIKKPKILILDEATSAIDVRGERIVQAALERASKGRTTITIAHRLSTIKDADRIVVLQNGRVAEEGTHDSLLENELGVYYGLVHAQKLSLGDETGADEDRLEEEDLNNVLAREKSAAKSTAESAHDEAKWKDRGLFTGFGKLLSEQRSRFPFYIIALIGAMGAAAAVPLQAYLFAQVVGVFEKQTPEELMDGATFWSKMWAILAAGVGFSYFLTGFVSTTLEGYISAVYRQEYFESIIAQPAAYFDQDENSTGQLTARLSSDPQALKELLGINMMMLLIGIFSLAGALAISFAYGWKLALVALCVTVPLGILAGFFRVRYELQFNAMNDQVFQESSKFGAESIGAFRTVNALVMEDSISERYKRLLNGHVSSAYKKARFTTLVFAFADSVSLGCQALIFWYGGQLLLSGEYNTVSFLVTYMAVIQGAESAGQWLSFGPNAAQASAAANRILRARESRVPASSAGGADQKQIADTEGGIKIELKDVHFKYPTRDVSIFKGLNITIEKGQFAALVGASGSGKTSIVSLLERFYDVNKGQILFNDQDISTINVHDFRRLLSLVAQEPSLFHGTIRENLLLGVDPSTVTDEQLHQCCRDANIHDFIVSLPDGYNTSIGSRGVSLSGGQKQRLSIARALMRNPRVLLLDEATSSLDSESEKLVQAAFERVSKGRTTVAVAHRLATIQKADIIYVLGEGKVLEQGTHAELLKQKGVYWHMCHNQALDR</sequence>
<dbReference type="InterPro" id="IPR011527">
    <property type="entry name" value="ABC1_TM_dom"/>
</dbReference>
<dbReference type="GO" id="GO:0005743">
    <property type="term" value="C:mitochondrial inner membrane"/>
    <property type="evidence" value="ECO:0007669"/>
    <property type="project" value="TreeGrafter"/>
</dbReference>
<feature type="transmembrane region" description="Helical" evidence="10">
    <location>
        <begin position="1014"/>
        <end position="1037"/>
    </location>
</feature>
<dbReference type="EMBL" id="MU853555">
    <property type="protein sequence ID" value="KAK4147712.1"/>
    <property type="molecule type" value="Genomic_DNA"/>
</dbReference>